<dbReference type="InterPro" id="IPR037545">
    <property type="entry name" value="DENN_FNIP1/2"/>
</dbReference>
<feature type="compositionally biased region" description="Low complexity" evidence="7">
    <location>
        <begin position="94"/>
        <end position="115"/>
    </location>
</feature>
<organism evidence="9 10">
    <name type="scientific">Marmota monax</name>
    <name type="common">Woodchuck</name>
    <dbReference type="NCBI Taxonomy" id="9995"/>
    <lineage>
        <taxon>Eukaryota</taxon>
        <taxon>Metazoa</taxon>
        <taxon>Chordata</taxon>
        <taxon>Craniata</taxon>
        <taxon>Vertebrata</taxon>
        <taxon>Euteleostomi</taxon>
        <taxon>Mammalia</taxon>
        <taxon>Eutheria</taxon>
        <taxon>Euarchontoglires</taxon>
        <taxon>Glires</taxon>
        <taxon>Rodentia</taxon>
        <taxon>Sciuromorpha</taxon>
        <taxon>Sciuridae</taxon>
        <taxon>Xerinae</taxon>
        <taxon>Marmotini</taxon>
        <taxon>Marmota</taxon>
    </lineage>
</organism>
<comment type="caution">
    <text evidence="9">The sequence shown here is derived from an EMBL/GenBank/DDBJ whole genome shotgun (WGS) entry which is preliminary data.</text>
</comment>
<evidence type="ECO:0000313" key="10">
    <source>
        <dbReference type="Proteomes" id="UP000335636"/>
    </source>
</evidence>
<reference evidence="9" key="1">
    <citation type="submission" date="2019-04" db="EMBL/GenBank/DDBJ databases">
        <authorList>
            <person name="Alioto T."/>
            <person name="Alioto T."/>
        </authorList>
    </citation>
    <scope>NUCLEOTIDE SEQUENCE [LARGE SCALE GENOMIC DNA]</scope>
</reference>
<name>A0A5E4BZ08_MARMO</name>
<feature type="compositionally biased region" description="Basic and acidic residues" evidence="7">
    <location>
        <begin position="706"/>
        <end position="715"/>
    </location>
</feature>
<feature type="region of interest" description="Disordered" evidence="7">
    <location>
        <begin position="698"/>
        <end position="739"/>
    </location>
</feature>
<dbReference type="GO" id="GO:0051087">
    <property type="term" value="F:protein-folding chaperone binding"/>
    <property type="evidence" value="ECO:0007669"/>
    <property type="project" value="TreeGrafter"/>
</dbReference>
<comment type="subcellular location">
    <subcellularLocation>
        <location evidence="1">Cytoplasm</location>
    </subcellularLocation>
    <subcellularLocation>
        <location evidence="2">Lysosome membrane</location>
    </subcellularLocation>
</comment>
<evidence type="ECO:0000313" key="9">
    <source>
        <dbReference type="EMBL" id="VTJ74221.1"/>
    </source>
</evidence>
<sequence>MAPTLLQKLFNKRGSGGSTTSASAQGRAPKEGPTFSWSCSEFDLSDIRLIVYQDCERRGRQVLFDSKAVQKIEEMATQKTEDVPVKTSAKCCQGSSSSSSSSSSSISSHSSSGGSLQHTKEQLPKYQYTRPASDVNMLGEMMFGSVAMSYKGSTLKIHYIRSPPQLMISKVFSARMGSFCGSTNNLQDSFEYINQDPHAGKPNTNQHSLGPGRAGSNLAHSTPVDMPSRGQNEDRDSGIARSASLSSLLITPFPSPSSSTSSSSSYQRRWLRSQTTSLENGIFPRRSTDETFSLAEETCSSNPAIVRRKKIAISIIFSLCEKEEAQRNFQDFFFSHFPLFESHMNRLKSAIEKAMISCRKIAESSLRVQFYISRLMEALGEFRGTIWNLYSVPRIAEPVWLTMMSNTLEKTQLCQRFLKEFTLLIEQINKNQFFAALLTAVLTYHLAWVPTVMPVDHPPIKAFSEKRTSQSVNMLAKTHPYNPLWAQLGDLYGAIGSPVRLTRTVVVGKQKDLVQRILYVLTYFLRCSELQENQLTWSGNHSEGDQVINGSKIVTALEKGEVEESEYVVVTVRNEPALVPPILPTAMTERRSPGPTGLAGTPEGTDIRDLDPRPDKEGKKRPDQGSEAHSMGFQEPELDSSWKPHPLCGDEGSEKEAPYDVPSRFPRCAIPGAEKKISRPAANEELKEEITKKLPERSAAWPCPCPDRHSRENSPVEKVTFQIGSSLSPESDFESRTKKMEERLKACGQYPEVAGISAESSVAADMAESQQVSRCSFKPGFQKNVCCPQNRSSDGEEGESDRGFAEDRGIRPDVAADAGQLSQAVPTDSAAGTGRRTLETTRGLYLKDVEGPSLEPAPNRCVQQVSGFLVAADVPCGDADRKADFRIEGDIPRNESSDSALGDSDDEACASATLDLNHSGDRTEGTLEVELPLPRSQSISNPNVRNFGRSLLAGYCPSYMPDLVLHGTSSDEKLKQCLVADLIHTVHHPVLDEPIAEAVCIIADTDKWSVQVATSQRKVMDNMKLGQDVLVSSQVSSLLQSILQLYKLHLPADFCIMHLEDRLQEMYLKSKMLSEYLRGHTRVHVKELGVVLGIESNDLPLLTAVASTHSPYVAQILL</sequence>
<dbReference type="InterPro" id="IPR028086">
    <property type="entry name" value="FNIP_C_dom"/>
</dbReference>
<protein>
    <recommendedName>
        <fullName evidence="8">UDENN FNIP1/2-type domain-containing protein</fullName>
    </recommendedName>
</protein>
<feature type="region of interest" description="Disordered" evidence="7">
    <location>
        <begin position="815"/>
        <end position="836"/>
    </location>
</feature>
<dbReference type="InterPro" id="IPR028085">
    <property type="entry name" value="FNIP_mid_dom"/>
</dbReference>
<evidence type="ECO:0000256" key="2">
    <source>
        <dbReference type="ARBA" id="ARBA00004656"/>
    </source>
</evidence>
<dbReference type="Pfam" id="PF14636">
    <property type="entry name" value="FNIP_N"/>
    <property type="match status" value="1"/>
</dbReference>
<dbReference type="Proteomes" id="UP000335636">
    <property type="component" value="Unassembled WGS sequence"/>
</dbReference>
<dbReference type="PROSITE" id="PS51836">
    <property type="entry name" value="DENN_FNIP12"/>
    <property type="match status" value="1"/>
</dbReference>
<accession>A0A5E4BZ08</accession>
<dbReference type="InterPro" id="IPR026156">
    <property type="entry name" value="FNIP_fam"/>
</dbReference>
<keyword evidence="4" id="KW-0963">Cytoplasm</keyword>
<keyword evidence="6" id="KW-0458">Lysosome</keyword>
<evidence type="ECO:0000256" key="1">
    <source>
        <dbReference type="ARBA" id="ARBA00004496"/>
    </source>
</evidence>
<feature type="region of interest" description="Disordered" evidence="7">
    <location>
        <begin position="193"/>
        <end position="237"/>
    </location>
</feature>
<dbReference type="GO" id="GO:0005765">
    <property type="term" value="C:lysosomal membrane"/>
    <property type="evidence" value="ECO:0007669"/>
    <property type="project" value="UniProtKB-SubCell"/>
</dbReference>
<dbReference type="PANTHER" id="PTHR21634:SF11">
    <property type="entry name" value="FOLLICULIN-INTERACTING PROTEIN 2"/>
    <property type="match status" value="1"/>
</dbReference>
<evidence type="ECO:0000256" key="3">
    <source>
        <dbReference type="ARBA" id="ARBA00007541"/>
    </source>
</evidence>
<keyword evidence="10" id="KW-1185">Reference proteome</keyword>
<evidence type="ECO:0000256" key="6">
    <source>
        <dbReference type="ARBA" id="ARBA00023228"/>
    </source>
</evidence>
<evidence type="ECO:0000256" key="5">
    <source>
        <dbReference type="ARBA" id="ARBA00023136"/>
    </source>
</evidence>
<gene>
    <name evidence="9" type="ORF">MONAX_5E047530</name>
</gene>
<dbReference type="Pfam" id="PF14638">
    <property type="entry name" value="FNIP_C"/>
    <property type="match status" value="1"/>
</dbReference>
<feature type="region of interest" description="Disordered" evidence="7">
    <location>
        <begin position="10"/>
        <end position="34"/>
    </location>
</feature>
<dbReference type="PANTHER" id="PTHR21634">
    <property type="entry name" value="RE13835P"/>
    <property type="match status" value="1"/>
</dbReference>
<feature type="region of interest" description="Disordered" evidence="7">
    <location>
        <begin position="786"/>
        <end position="805"/>
    </location>
</feature>
<evidence type="ECO:0000256" key="7">
    <source>
        <dbReference type="SAM" id="MobiDB-lite"/>
    </source>
</evidence>
<dbReference type="EMBL" id="CABDUW010000723">
    <property type="protein sequence ID" value="VTJ74221.1"/>
    <property type="molecule type" value="Genomic_DNA"/>
</dbReference>
<feature type="domain" description="UDENN FNIP1/2-type" evidence="8">
    <location>
        <begin position="42"/>
        <end position="1109"/>
    </location>
</feature>
<proteinExistence type="inferred from homology"/>
<evidence type="ECO:0000256" key="4">
    <source>
        <dbReference type="ARBA" id="ARBA00022490"/>
    </source>
</evidence>
<feature type="compositionally biased region" description="Basic and acidic residues" evidence="7">
    <location>
        <begin position="605"/>
        <end position="626"/>
    </location>
</feature>
<dbReference type="GO" id="GO:0042030">
    <property type="term" value="F:ATPase inhibitor activity"/>
    <property type="evidence" value="ECO:0007669"/>
    <property type="project" value="TreeGrafter"/>
</dbReference>
<feature type="region of interest" description="Disordered" evidence="7">
    <location>
        <begin position="77"/>
        <end position="127"/>
    </location>
</feature>
<feature type="region of interest" description="Disordered" evidence="7">
    <location>
        <begin position="581"/>
        <end position="663"/>
    </location>
</feature>
<evidence type="ECO:0000259" key="8">
    <source>
        <dbReference type="PROSITE" id="PS51836"/>
    </source>
</evidence>
<keyword evidence="5" id="KW-0472">Membrane</keyword>
<dbReference type="InterPro" id="IPR028084">
    <property type="entry name" value="FNIP_N_dom"/>
</dbReference>
<dbReference type="Pfam" id="PF14637">
    <property type="entry name" value="FNIP_M"/>
    <property type="match status" value="1"/>
</dbReference>
<dbReference type="AlphaFoldDB" id="A0A5E4BZ08"/>
<dbReference type="PRINTS" id="PR02073">
    <property type="entry name" value="FOLLICULNIP1"/>
</dbReference>
<comment type="similarity">
    <text evidence="3">Belongs to the FNIP family.</text>
</comment>